<evidence type="ECO:0000256" key="3">
    <source>
        <dbReference type="ARBA" id="ARBA00023237"/>
    </source>
</evidence>
<evidence type="ECO:0000313" key="7">
    <source>
        <dbReference type="EMBL" id="PZX44170.1"/>
    </source>
</evidence>
<organism evidence="7 8">
    <name type="scientific">Nonlabens dokdonensis</name>
    <dbReference type="NCBI Taxonomy" id="328515"/>
    <lineage>
        <taxon>Bacteria</taxon>
        <taxon>Pseudomonadati</taxon>
        <taxon>Bacteroidota</taxon>
        <taxon>Flavobacteriia</taxon>
        <taxon>Flavobacteriales</taxon>
        <taxon>Flavobacteriaceae</taxon>
        <taxon>Nonlabens</taxon>
    </lineage>
</organism>
<comment type="caution">
    <text evidence="7">The sequence shown here is derived from an EMBL/GenBank/DDBJ whole genome shotgun (WGS) entry which is preliminary data.</text>
</comment>
<comment type="subcellular location">
    <subcellularLocation>
        <location evidence="1">Cell outer membrane</location>
    </subcellularLocation>
</comment>
<dbReference type="EMBL" id="QKZR01000001">
    <property type="protein sequence ID" value="PZX44170.1"/>
    <property type="molecule type" value="Genomic_DNA"/>
</dbReference>
<dbReference type="InterPro" id="IPR050330">
    <property type="entry name" value="Bact_OuterMem_StrucFunc"/>
</dbReference>
<keyword evidence="2 4" id="KW-0472">Membrane</keyword>
<evidence type="ECO:0000313" key="8">
    <source>
        <dbReference type="Proteomes" id="UP000248584"/>
    </source>
</evidence>
<dbReference type="PANTHER" id="PTHR30329">
    <property type="entry name" value="STATOR ELEMENT OF FLAGELLAR MOTOR COMPLEX"/>
    <property type="match status" value="1"/>
</dbReference>
<dbReference type="Gene3D" id="3.30.1330.60">
    <property type="entry name" value="OmpA-like domain"/>
    <property type="match status" value="2"/>
</dbReference>
<gene>
    <name evidence="7" type="ORF">LX97_01179</name>
</gene>
<keyword evidence="3" id="KW-0998">Cell outer membrane</keyword>
<evidence type="ECO:0000256" key="1">
    <source>
        <dbReference type="ARBA" id="ARBA00004442"/>
    </source>
</evidence>
<dbReference type="PRINTS" id="PR01021">
    <property type="entry name" value="OMPADOMAIN"/>
</dbReference>
<sequence length="355" mass="41117">MKFKIYIVSIFLFLTIVSTAQLTETHSVYFDLDKDGFSFSEGKQLNSFFDDLLYKPLLDVKILGYCDDRGSYEYNLDLSNRRVETVSEWLQNHKITIENISKTIEGRGEVALEDGSEELSIDDERAQNRRVDVVFSLKESIANRIEIKKLNKNDLTEAEAKEIKTYEKKVVETVLKKEESNDAIPTSKKIENTVEELKVKVEEEEEYLDIPTKLDPPVDNTQEPFKSLLSKNLKKGQIIRLENILFYKGRSTVLEESQPLLDRVAEILVARDDIHFEIHGHVCCINPVYKDAYNRDTKKSNLSVDRAKAIFQILRKRGVNYSRMKYKGFGRKKPLGGIDKLDRRVELYITKIDSK</sequence>
<evidence type="ECO:0000259" key="6">
    <source>
        <dbReference type="PROSITE" id="PS51123"/>
    </source>
</evidence>
<evidence type="ECO:0000256" key="4">
    <source>
        <dbReference type="PROSITE-ProRule" id="PRU00473"/>
    </source>
</evidence>
<reference evidence="7 8" key="1">
    <citation type="submission" date="2018-06" db="EMBL/GenBank/DDBJ databases">
        <title>Genomic Encyclopedia of Archaeal and Bacterial Type Strains, Phase II (KMG-II): from individual species to whole genera.</title>
        <authorList>
            <person name="Goeker M."/>
        </authorList>
    </citation>
    <scope>NUCLEOTIDE SEQUENCE [LARGE SCALE GENOMIC DNA]</scope>
    <source>
        <strain evidence="7 8">DSM 17205</strain>
    </source>
</reference>
<dbReference type="RefSeq" id="WP_015362016.1">
    <property type="nucleotide sequence ID" value="NZ_QKZR01000001.1"/>
</dbReference>
<protein>
    <submittedName>
        <fullName evidence="7">OmpA family protein</fullName>
    </submittedName>
</protein>
<dbReference type="SUPFAM" id="SSF103088">
    <property type="entry name" value="OmpA-like"/>
    <property type="match status" value="2"/>
</dbReference>
<feature type="chain" id="PRO_5046365543" evidence="5">
    <location>
        <begin position="21"/>
        <end position="355"/>
    </location>
</feature>
<proteinExistence type="predicted"/>
<dbReference type="InterPro" id="IPR036737">
    <property type="entry name" value="OmpA-like_sf"/>
</dbReference>
<dbReference type="Proteomes" id="UP000248584">
    <property type="component" value="Unassembled WGS sequence"/>
</dbReference>
<keyword evidence="5" id="KW-0732">Signal</keyword>
<dbReference type="Pfam" id="PF00691">
    <property type="entry name" value="OmpA"/>
    <property type="match status" value="2"/>
</dbReference>
<feature type="domain" description="OmpA-like" evidence="6">
    <location>
        <begin position="233"/>
        <end position="353"/>
    </location>
</feature>
<dbReference type="PROSITE" id="PS51123">
    <property type="entry name" value="OMPA_2"/>
    <property type="match status" value="2"/>
</dbReference>
<evidence type="ECO:0000256" key="5">
    <source>
        <dbReference type="SAM" id="SignalP"/>
    </source>
</evidence>
<accession>A0ABX5Q289</accession>
<keyword evidence="8" id="KW-1185">Reference proteome</keyword>
<name>A0ABX5Q289_9FLAO</name>
<dbReference type="CDD" id="cd07185">
    <property type="entry name" value="OmpA_C-like"/>
    <property type="match status" value="2"/>
</dbReference>
<evidence type="ECO:0000256" key="2">
    <source>
        <dbReference type="ARBA" id="ARBA00023136"/>
    </source>
</evidence>
<dbReference type="InterPro" id="IPR006664">
    <property type="entry name" value="OMP_bac"/>
</dbReference>
<feature type="signal peptide" evidence="5">
    <location>
        <begin position="1"/>
        <end position="20"/>
    </location>
</feature>
<feature type="domain" description="OmpA-like" evidence="6">
    <location>
        <begin position="17"/>
        <end position="139"/>
    </location>
</feature>
<dbReference type="PANTHER" id="PTHR30329:SF21">
    <property type="entry name" value="LIPOPROTEIN YIAD-RELATED"/>
    <property type="match status" value="1"/>
</dbReference>
<dbReference type="InterPro" id="IPR006665">
    <property type="entry name" value="OmpA-like"/>
</dbReference>